<dbReference type="AlphaFoldDB" id="A0A3B0VB90"/>
<keyword evidence="1" id="KW-0547">Nucleotide-binding</keyword>
<organism evidence="9">
    <name type="scientific">hydrothermal vent metagenome</name>
    <dbReference type="NCBI Taxonomy" id="652676"/>
    <lineage>
        <taxon>unclassified sequences</taxon>
        <taxon>metagenomes</taxon>
        <taxon>ecological metagenomes</taxon>
    </lineage>
</organism>
<dbReference type="CDD" id="cd18787">
    <property type="entry name" value="SF2_C_DEAD"/>
    <property type="match status" value="1"/>
</dbReference>
<dbReference type="GO" id="GO:0005524">
    <property type="term" value="F:ATP binding"/>
    <property type="evidence" value="ECO:0007669"/>
    <property type="project" value="UniProtKB-KW"/>
</dbReference>
<reference evidence="9" key="1">
    <citation type="submission" date="2018-06" db="EMBL/GenBank/DDBJ databases">
        <authorList>
            <person name="Zhirakovskaya E."/>
        </authorList>
    </citation>
    <scope>NUCLEOTIDE SEQUENCE</scope>
</reference>
<dbReference type="PROSITE" id="PS51194">
    <property type="entry name" value="HELICASE_CTER"/>
    <property type="match status" value="1"/>
</dbReference>
<feature type="domain" description="Helicase C-terminal" evidence="7">
    <location>
        <begin position="290"/>
        <end position="406"/>
    </location>
</feature>
<dbReference type="PANTHER" id="PTHR47959">
    <property type="entry name" value="ATP-DEPENDENT RNA HELICASE RHLE-RELATED"/>
    <property type="match status" value="1"/>
</dbReference>
<sequence length="406" mass="45659">MQNNSFKKKKTTPNGNKPFSGSRNKKRPQRQGRGQKKSNLNPVLLVKKATEVALKNYESDRRIEDLPISPNLIECLISKGFRKPTEIQDRTIEALLEKRDLLGIAQTGTGKTGAFLVPIIEQLLDHKQKNFALVMVPTRELATQVEEEFQSMAKGLGIYSACFIGGTNINKDINSLKRAKHVIIGTPGRLLDLHNRKSLNFGNFNTLVLDEFDRMLDMGFVHDVKRIIGTMHKRKHTLLFSATLDKTQEELIVDILHNPITVKVSSGDTTGDHIDQDIIRLKQGEDKFKVLQDMLLNNEFQKVLLFEETKHKANRLCGKLNKVGISADQIHGNKSQNARQRALNSFKQGKIRVLVATDVAARGIDVSDVTHVINYQVPMTFDSYIHRIGRTGRAGKTGKAFTFVEA</sequence>
<keyword evidence="3 9" id="KW-0347">Helicase</keyword>
<evidence type="ECO:0000259" key="8">
    <source>
        <dbReference type="PROSITE" id="PS51195"/>
    </source>
</evidence>
<evidence type="ECO:0000256" key="5">
    <source>
        <dbReference type="SAM" id="MobiDB-lite"/>
    </source>
</evidence>
<name>A0A3B0VB90_9ZZZZ</name>
<keyword evidence="4" id="KW-0067">ATP-binding</keyword>
<feature type="domain" description="Helicase ATP-binding" evidence="6">
    <location>
        <begin position="92"/>
        <end position="262"/>
    </location>
</feature>
<dbReference type="InterPro" id="IPR044742">
    <property type="entry name" value="DEAD/DEAH_RhlB"/>
</dbReference>
<protein>
    <submittedName>
        <fullName evidence="9">ATP-dependent RNA helicase RhlE</fullName>
    </submittedName>
</protein>
<dbReference type="Pfam" id="PF00270">
    <property type="entry name" value="DEAD"/>
    <property type="match status" value="1"/>
</dbReference>
<dbReference type="GO" id="GO:0016787">
    <property type="term" value="F:hydrolase activity"/>
    <property type="evidence" value="ECO:0007669"/>
    <property type="project" value="UniProtKB-KW"/>
</dbReference>
<evidence type="ECO:0000256" key="1">
    <source>
        <dbReference type="ARBA" id="ARBA00022741"/>
    </source>
</evidence>
<dbReference type="InterPro" id="IPR027417">
    <property type="entry name" value="P-loop_NTPase"/>
</dbReference>
<dbReference type="GO" id="GO:0003676">
    <property type="term" value="F:nucleic acid binding"/>
    <property type="evidence" value="ECO:0007669"/>
    <property type="project" value="InterPro"/>
</dbReference>
<dbReference type="EMBL" id="UOES01000537">
    <property type="protein sequence ID" value="VAW29246.1"/>
    <property type="molecule type" value="Genomic_DNA"/>
</dbReference>
<accession>A0A3B0VB90</accession>
<dbReference type="Gene3D" id="3.40.50.300">
    <property type="entry name" value="P-loop containing nucleotide triphosphate hydrolases"/>
    <property type="match status" value="2"/>
</dbReference>
<dbReference type="CDD" id="cd00268">
    <property type="entry name" value="DEADc"/>
    <property type="match status" value="1"/>
</dbReference>
<dbReference type="Pfam" id="PF00271">
    <property type="entry name" value="Helicase_C"/>
    <property type="match status" value="1"/>
</dbReference>
<dbReference type="SMART" id="SM00487">
    <property type="entry name" value="DEXDc"/>
    <property type="match status" value="1"/>
</dbReference>
<dbReference type="SUPFAM" id="SSF52540">
    <property type="entry name" value="P-loop containing nucleoside triphosphate hydrolases"/>
    <property type="match status" value="1"/>
</dbReference>
<dbReference type="PROSITE" id="PS51192">
    <property type="entry name" value="HELICASE_ATP_BIND_1"/>
    <property type="match status" value="1"/>
</dbReference>
<dbReference type="SMART" id="SM00490">
    <property type="entry name" value="HELICc"/>
    <property type="match status" value="1"/>
</dbReference>
<evidence type="ECO:0000259" key="6">
    <source>
        <dbReference type="PROSITE" id="PS51192"/>
    </source>
</evidence>
<evidence type="ECO:0000313" key="9">
    <source>
        <dbReference type="EMBL" id="VAW29246.1"/>
    </source>
</evidence>
<keyword evidence="2" id="KW-0378">Hydrolase</keyword>
<evidence type="ECO:0000259" key="7">
    <source>
        <dbReference type="PROSITE" id="PS51194"/>
    </source>
</evidence>
<dbReference type="GO" id="GO:0003724">
    <property type="term" value="F:RNA helicase activity"/>
    <property type="evidence" value="ECO:0007669"/>
    <property type="project" value="InterPro"/>
</dbReference>
<dbReference type="InterPro" id="IPR001650">
    <property type="entry name" value="Helicase_C-like"/>
</dbReference>
<evidence type="ECO:0000256" key="4">
    <source>
        <dbReference type="ARBA" id="ARBA00022840"/>
    </source>
</evidence>
<dbReference type="InterPro" id="IPR011545">
    <property type="entry name" value="DEAD/DEAH_box_helicase_dom"/>
</dbReference>
<dbReference type="GO" id="GO:0005829">
    <property type="term" value="C:cytosol"/>
    <property type="evidence" value="ECO:0007669"/>
    <property type="project" value="TreeGrafter"/>
</dbReference>
<dbReference type="PROSITE" id="PS51195">
    <property type="entry name" value="Q_MOTIF"/>
    <property type="match status" value="1"/>
</dbReference>
<dbReference type="InterPro" id="IPR014014">
    <property type="entry name" value="RNA_helicase_DEAD_Q_motif"/>
</dbReference>
<evidence type="ECO:0000256" key="3">
    <source>
        <dbReference type="ARBA" id="ARBA00022806"/>
    </source>
</evidence>
<feature type="region of interest" description="Disordered" evidence="5">
    <location>
        <begin position="1"/>
        <end position="41"/>
    </location>
</feature>
<dbReference type="PANTHER" id="PTHR47959:SF13">
    <property type="entry name" value="ATP-DEPENDENT RNA HELICASE RHLE"/>
    <property type="match status" value="1"/>
</dbReference>
<dbReference type="InterPro" id="IPR014001">
    <property type="entry name" value="Helicase_ATP-bd"/>
</dbReference>
<evidence type="ECO:0000256" key="2">
    <source>
        <dbReference type="ARBA" id="ARBA00022801"/>
    </source>
</evidence>
<gene>
    <name evidence="9" type="ORF">MNBD_BACTEROID06-20</name>
</gene>
<proteinExistence type="predicted"/>
<feature type="compositionally biased region" description="Basic residues" evidence="5">
    <location>
        <begin position="23"/>
        <end position="36"/>
    </location>
</feature>
<feature type="compositionally biased region" description="Basic residues" evidence="5">
    <location>
        <begin position="1"/>
        <end position="11"/>
    </location>
</feature>
<feature type="domain" description="DEAD-box RNA helicase Q" evidence="8">
    <location>
        <begin position="61"/>
        <end position="89"/>
    </location>
</feature>
<dbReference type="InterPro" id="IPR050079">
    <property type="entry name" value="DEAD_box_RNA_helicase"/>
</dbReference>